<feature type="compositionally biased region" description="Polar residues" evidence="1">
    <location>
        <begin position="137"/>
        <end position="147"/>
    </location>
</feature>
<dbReference type="VEuPathDB" id="FungiDB:F503_02810"/>
<reference evidence="2 3" key="1">
    <citation type="journal article" date="2013" name="BMC Genomics">
        <title>The genome and transcriptome of the pine saprophyte Ophiostoma piceae, and a comparison with the bark beetle-associated pine pathogen Grosmannia clavigera.</title>
        <authorList>
            <person name="Haridas S."/>
            <person name="Wang Y."/>
            <person name="Lim L."/>
            <person name="Massoumi Alamouti S."/>
            <person name="Jackman S."/>
            <person name="Docking R."/>
            <person name="Robertson G."/>
            <person name="Birol I."/>
            <person name="Bohlmann J."/>
            <person name="Breuil C."/>
        </authorList>
    </citation>
    <scope>NUCLEOTIDE SEQUENCE [LARGE SCALE GENOMIC DNA]</scope>
    <source>
        <strain evidence="2 3">UAMH 11346</strain>
    </source>
</reference>
<dbReference type="OMA" id="SWEPYSP"/>
<dbReference type="AlphaFoldDB" id="S3C2J2"/>
<evidence type="ECO:0000256" key="1">
    <source>
        <dbReference type="SAM" id="MobiDB-lite"/>
    </source>
</evidence>
<dbReference type="OrthoDB" id="5398515at2759"/>
<name>S3C2J2_OPHP1</name>
<feature type="compositionally biased region" description="Polar residues" evidence="1">
    <location>
        <begin position="84"/>
        <end position="93"/>
    </location>
</feature>
<feature type="compositionally biased region" description="Acidic residues" evidence="1">
    <location>
        <begin position="349"/>
        <end position="359"/>
    </location>
</feature>
<evidence type="ECO:0000313" key="2">
    <source>
        <dbReference type="EMBL" id="EPE05981.1"/>
    </source>
</evidence>
<keyword evidence="3" id="KW-1185">Reference proteome</keyword>
<feature type="region of interest" description="Disordered" evidence="1">
    <location>
        <begin position="302"/>
        <end position="489"/>
    </location>
</feature>
<feature type="compositionally biased region" description="Polar residues" evidence="1">
    <location>
        <begin position="1"/>
        <end position="13"/>
    </location>
</feature>
<dbReference type="HOGENOM" id="CLU_038380_1_0_1"/>
<feature type="region of interest" description="Disordered" evidence="1">
    <location>
        <begin position="254"/>
        <end position="283"/>
    </location>
</feature>
<protein>
    <submittedName>
        <fullName evidence="2">Uncharacterized protein</fullName>
    </submittedName>
</protein>
<feature type="compositionally biased region" description="Polar residues" evidence="1">
    <location>
        <begin position="457"/>
        <end position="466"/>
    </location>
</feature>
<feature type="region of interest" description="Disordered" evidence="1">
    <location>
        <begin position="1"/>
        <end position="170"/>
    </location>
</feature>
<gene>
    <name evidence="2" type="ORF">F503_02810</name>
</gene>
<feature type="compositionally biased region" description="Acidic residues" evidence="1">
    <location>
        <begin position="367"/>
        <end position="387"/>
    </location>
</feature>
<dbReference type="EMBL" id="KE148154">
    <property type="protein sequence ID" value="EPE05981.1"/>
    <property type="molecule type" value="Genomic_DNA"/>
</dbReference>
<feature type="compositionally biased region" description="Low complexity" evidence="1">
    <location>
        <begin position="41"/>
        <end position="79"/>
    </location>
</feature>
<accession>S3C2J2</accession>
<feature type="compositionally biased region" description="Polar residues" evidence="1">
    <location>
        <begin position="102"/>
        <end position="111"/>
    </location>
</feature>
<organism evidence="2 3">
    <name type="scientific">Ophiostoma piceae (strain UAMH 11346)</name>
    <name type="common">Sap stain fungus</name>
    <dbReference type="NCBI Taxonomy" id="1262450"/>
    <lineage>
        <taxon>Eukaryota</taxon>
        <taxon>Fungi</taxon>
        <taxon>Dikarya</taxon>
        <taxon>Ascomycota</taxon>
        <taxon>Pezizomycotina</taxon>
        <taxon>Sordariomycetes</taxon>
        <taxon>Sordariomycetidae</taxon>
        <taxon>Ophiostomatales</taxon>
        <taxon>Ophiostomataceae</taxon>
        <taxon>Ophiostoma</taxon>
    </lineage>
</organism>
<sequence length="489" mass="52533">MATTPVAASTPSPSAHIHTPPTPRLGFADSWEPFSPRKSSRIANAKSAAAASSSSSTTSARTPSPSSATRRAARLLRSPRQTKHSFPTSAQSHQPQQPQQPNAYNSATFSPAPTPRKKRTMPTAHFLSPEDSHKSKTANGEGSSQTRMGMGMGMLPTPAKTPSKKFHAASQNESNIAAIARNLFHTDVDEVMSSPSKTPSRKGKKYTGISLESFAVVEEEDPISIFTDSQDRVPEADISVDNPFFGGGAITAPAVAEPSRRRSKRNHVSIPGEGKQSVEDATRREDGLVYVFRGKKIFRKFDESSASQDEDVLENASAGKRLTRSAIKPRLLFPRSAHSPQLAGTPEGLSEDDEEAVTDIEDHNLEDVSDDELADADEPELELEEPEQANVMTTPTGYAGKATAPNTPPNAPSFAPDTPPVTIRATRSGHKAATPEEMTPVKAPVTKKRSPFDGWRQTKNTAGSSTSHKRQAEELGSAIPTSGPKRARF</sequence>
<proteinExistence type="predicted"/>
<dbReference type="eggNOG" id="ENOG502S7GF">
    <property type="taxonomic scope" value="Eukaryota"/>
</dbReference>
<dbReference type="Proteomes" id="UP000016923">
    <property type="component" value="Unassembled WGS sequence"/>
</dbReference>
<evidence type="ECO:0000313" key="3">
    <source>
        <dbReference type="Proteomes" id="UP000016923"/>
    </source>
</evidence>